<dbReference type="Proteomes" id="UP000002280">
    <property type="component" value="Chromosome 5"/>
</dbReference>
<accession>A0A5F8HHP3</accession>
<name>A0A5F8HHP3_MONDO</name>
<keyword evidence="2" id="KW-1185">Reference proteome</keyword>
<dbReference type="STRING" id="13616.ENSMODP00000059620"/>
<dbReference type="Bgee" id="ENSMODG00000043625">
    <property type="expression patterns" value="Expressed in spermatocyte"/>
</dbReference>
<reference evidence="1 2" key="1">
    <citation type="journal article" date="2007" name="Nature">
        <title>Genome of the marsupial Monodelphis domestica reveals innovation in non-coding sequences.</title>
        <authorList>
            <person name="Mikkelsen T.S."/>
            <person name="Wakefield M.J."/>
            <person name="Aken B."/>
            <person name="Amemiya C.T."/>
            <person name="Chang J.L."/>
            <person name="Duke S."/>
            <person name="Garber M."/>
            <person name="Gentles A.J."/>
            <person name="Goodstadt L."/>
            <person name="Heger A."/>
            <person name="Jurka J."/>
            <person name="Kamal M."/>
            <person name="Mauceli E."/>
            <person name="Searle S.M."/>
            <person name="Sharpe T."/>
            <person name="Baker M.L."/>
            <person name="Batzer M.A."/>
            <person name="Benos P.V."/>
            <person name="Belov K."/>
            <person name="Clamp M."/>
            <person name="Cook A."/>
            <person name="Cuff J."/>
            <person name="Das R."/>
            <person name="Davidow L."/>
            <person name="Deakin J.E."/>
            <person name="Fazzari M.J."/>
            <person name="Glass J.L."/>
            <person name="Grabherr M."/>
            <person name="Greally J.M."/>
            <person name="Gu W."/>
            <person name="Hore T.A."/>
            <person name="Huttley G.A."/>
            <person name="Kleber M."/>
            <person name="Jirtle R.L."/>
            <person name="Koina E."/>
            <person name="Lee J.T."/>
            <person name="Mahony S."/>
            <person name="Marra M.A."/>
            <person name="Miller R.D."/>
            <person name="Nicholls R.D."/>
            <person name="Oda M."/>
            <person name="Papenfuss A.T."/>
            <person name="Parra Z.E."/>
            <person name="Pollock D.D."/>
            <person name="Ray D.A."/>
            <person name="Schein J.E."/>
            <person name="Speed T.P."/>
            <person name="Thompson K."/>
            <person name="VandeBerg J.L."/>
            <person name="Wade C.M."/>
            <person name="Walker J.A."/>
            <person name="Waters P.D."/>
            <person name="Webber C."/>
            <person name="Weidman J.R."/>
            <person name="Xie X."/>
            <person name="Zody M.C."/>
            <person name="Baldwin J."/>
            <person name="Abdouelleil A."/>
            <person name="Abdulkadir J."/>
            <person name="Abebe A."/>
            <person name="Abera B."/>
            <person name="Abreu J."/>
            <person name="Acer S.C."/>
            <person name="Aftuck L."/>
            <person name="Alexander A."/>
            <person name="An P."/>
            <person name="Anderson E."/>
            <person name="Anderson S."/>
            <person name="Arachi H."/>
            <person name="Azer M."/>
            <person name="Bachantsang P."/>
            <person name="Barry A."/>
            <person name="Bayul T."/>
            <person name="Berlin A."/>
            <person name="Bessette D."/>
            <person name="Bloom T."/>
            <person name="Bloom T."/>
            <person name="Boguslavskiy L."/>
            <person name="Bonnet C."/>
            <person name="Boukhgalter B."/>
            <person name="Bourzgui I."/>
            <person name="Brown A."/>
            <person name="Cahill P."/>
            <person name="Channer S."/>
            <person name="Cheshatsang Y."/>
            <person name="Chuda L."/>
            <person name="Citroen M."/>
            <person name="Collymore A."/>
            <person name="Cooke P."/>
            <person name="Costello M."/>
            <person name="D'Aco K."/>
            <person name="Daza R."/>
            <person name="De Haan G."/>
            <person name="DeGray S."/>
            <person name="DeMaso C."/>
            <person name="Dhargay N."/>
            <person name="Dooley K."/>
            <person name="Dooley E."/>
            <person name="Doricent M."/>
            <person name="Dorje P."/>
            <person name="Dorjee K."/>
            <person name="Dupes A."/>
            <person name="Elong R."/>
            <person name="Falk J."/>
            <person name="Farina A."/>
            <person name="Faro S."/>
            <person name="Ferguson D."/>
            <person name="Fisher S."/>
            <person name="Foley C.D."/>
            <person name="Franke A."/>
            <person name="Friedrich D."/>
            <person name="Gadbois L."/>
            <person name="Gearin G."/>
            <person name="Gearin C.R."/>
            <person name="Giannoukos G."/>
            <person name="Goode T."/>
            <person name="Graham J."/>
            <person name="Grandbois E."/>
            <person name="Grewal S."/>
            <person name="Gyaltsen K."/>
            <person name="Hafez N."/>
            <person name="Hagos B."/>
            <person name="Hall J."/>
            <person name="Henson C."/>
            <person name="Hollinger A."/>
            <person name="Honan T."/>
            <person name="Huard M.D."/>
            <person name="Hughes L."/>
            <person name="Hurhula B."/>
            <person name="Husby M.E."/>
            <person name="Kamat A."/>
            <person name="Kanga B."/>
            <person name="Kashin S."/>
            <person name="Khazanovich D."/>
            <person name="Kisner P."/>
            <person name="Lance K."/>
            <person name="Lara M."/>
            <person name="Lee W."/>
            <person name="Lennon N."/>
            <person name="Letendre F."/>
            <person name="LeVine R."/>
            <person name="Lipovsky A."/>
            <person name="Liu X."/>
            <person name="Liu J."/>
            <person name="Liu S."/>
            <person name="Lokyitsang T."/>
            <person name="Lokyitsang Y."/>
            <person name="Lubonja R."/>
            <person name="Lui A."/>
            <person name="MacDonald P."/>
            <person name="Magnisalis V."/>
            <person name="Maru K."/>
            <person name="Matthews C."/>
            <person name="McCusker W."/>
            <person name="McDonough S."/>
            <person name="Mehta T."/>
            <person name="Meldrim J."/>
            <person name="Meneus L."/>
            <person name="Mihai O."/>
            <person name="Mihalev A."/>
            <person name="Mihova T."/>
            <person name="Mittelman R."/>
            <person name="Mlenga V."/>
            <person name="Montmayeur A."/>
            <person name="Mulrain L."/>
            <person name="Navidi A."/>
            <person name="Naylor J."/>
            <person name="Negash T."/>
            <person name="Nguyen T."/>
            <person name="Nguyen N."/>
            <person name="Nicol R."/>
            <person name="Norbu C."/>
            <person name="Norbu N."/>
            <person name="Novod N."/>
            <person name="O'Neill B."/>
            <person name="Osman S."/>
            <person name="Markiewicz E."/>
            <person name="Oyono O.L."/>
            <person name="Patti C."/>
            <person name="Phunkhang P."/>
            <person name="Pierre F."/>
            <person name="Priest M."/>
            <person name="Raghuraman S."/>
            <person name="Rege F."/>
            <person name="Reyes R."/>
            <person name="Rise C."/>
            <person name="Rogov P."/>
            <person name="Ross K."/>
            <person name="Ryan E."/>
            <person name="Settipalli S."/>
            <person name="Shea T."/>
            <person name="Sherpa N."/>
            <person name="Shi L."/>
            <person name="Shih D."/>
            <person name="Sparrow T."/>
            <person name="Spaulding J."/>
            <person name="Stalker J."/>
            <person name="Stange-Thomann N."/>
            <person name="Stavropoulos S."/>
            <person name="Stone C."/>
            <person name="Strader C."/>
            <person name="Tesfaye S."/>
            <person name="Thomson T."/>
            <person name="Thoulutsang Y."/>
            <person name="Thoulutsang D."/>
            <person name="Topham K."/>
            <person name="Topping I."/>
            <person name="Tsamla T."/>
            <person name="Vassiliev H."/>
            <person name="Vo A."/>
            <person name="Wangchuk T."/>
            <person name="Wangdi T."/>
            <person name="Weiand M."/>
            <person name="Wilkinson J."/>
            <person name="Wilson A."/>
            <person name="Yadav S."/>
            <person name="Young G."/>
            <person name="Yu Q."/>
            <person name="Zembek L."/>
            <person name="Zhong D."/>
            <person name="Zimmer A."/>
            <person name="Zwirko Z."/>
            <person name="Jaffe D.B."/>
            <person name="Alvarez P."/>
            <person name="Brockman W."/>
            <person name="Butler J."/>
            <person name="Chin C."/>
            <person name="Gnerre S."/>
            <person name="MacCallum I."/>
            <person name="Graves J.A."/>
            <person name="Ponting C.P."/>
            <person name="Breen M."/>
            <person name="Samollow P.B."/>
            <person name="Lander E.S."/>
            <person name="Lindblad-Toh K."/>
        </authorList>
    </citation>
    <scope>NUCLEOTIDE SEQUENCE [LARGE SCALE GENOMIC DNA]</scope>
</reference>
<reference evidence="1" key="3">
    <citation type="submission" date="2025-09" db="UniProtKB">
        <authorList>
            <consortium name="Ensembl"/>
        </authorList>
    </citation>
    <scope>IDENTIFICATION</scope>
</reference>
<proteinExistence type="predicted"/>
<organism evidence="1 2">
    <name type="scientific">Monodelphis domestica</name>
    <name type="common">Gray short-tailed opossum</name>
    <dbReference type="NCBI Taxonomy" id="13616"/>
    <lineage>
        <taxon>Eukaryota</taxon>
        <taxon>Metazoa</taxon>
        <taxon>Chordata</taxon>
        <taxon>Craniata</taxon>
        <taxon>Vertebrata</taxon>
        <taxon>Euteleostomi</taxon>
        <taxon>Mammalia</taxon>
        <taxon>Metatheria</taxon>
        <taxon>Didelphimorphia</taxon>
        <taxon>Didelphidae</taxon>
        <taxon>Monodelphis</taxon>
    </lineage>
</organism>
<dbReference type="Ensembl" id="ENSMODT00000066025.1">
    <property type="protein sequence ID" value="ENSMODP00000059620.1"/>
    <property type="gene ID" value="ENSMODG00000043625.1"/>
</dbReference>
<protein>
    <submittedName>
        <fullName evidence="1">Uncharacterized protein</fullName>
    </submittedName>
</protein>
<reference evidence="1" key="2">
    <citation type="submission" date="2025-08" db="UniProtKB">
        <authorList>
            <consortium name="Ensembl"/>
        </authorList>
    </citation>
    <scope>IDENTIFICATION</scope>
</reference>
<dbReference type="AlphaFoldDB" id="A0A5F8HHP3"/>
<dbReference type="InParanoid" id="A0A5F8HHP3"/>
<evidence type="ECO:0000313" key="2">
    <source>
        <dbReference type="Proteomes" id="UP000002280"/>
    </source>
</evidence>
<evidence type="ECO:0000313" key="1">
    <source>
        <dbReference type="Ensembl" id="ENSMODP00000059620.1"/>
    </source>
</evidence>
<dbReference type="GeneTree" id="ENSGT00940000170470"/>
<sequence>INMDQISAFAQQKQNFVHNFSQMAKILTEDGMGHPGVEDAMARLKIVLKYSTLGEKEKTWAFQLCNITIVASRKTRSSSGSIQPSVSA</sequence>